<dbReference type="GO" id="GO:0006571">
    <property type="term" value="P:tyrosine biosynthetic process"/>
    <property type="evidence" value="ECO:0007669"/>
    <property type="project" value="InterPro"/>
</dbReference>
<keyword evidence="2" id="KW-0560">Oxidoreductase</keyword>
<evidence type="ECO:0000256" key="2">
    <source>
        <dbReference type="ARBA" id="ARBA00023002"/>
    </source>
</evidence>
<keyword evidence="5" id="KW-1185">Reference proteome</keyword>
<dbReference type="SUPFAM" id="SSF51735">
    <property type="entry name" value="NAD(P)-binding Rossmann-fold domains"/>
    <property type="match status" value="1"/>
</dbReference>
<dbReference type="InterPro" id="IPR046825">
    <property type="entry name" value="PDH_C"/>
</dbReference>
<dbReference type="PANTHER" id="PTHR21363">
    <property type="entry name" value="PREPHENATE DEHYDROGENASE"/>
    <property type="match status" value="1"/>
</dbReference>
<dbReference type="Pfam" id="PF02153">
    <property type="entry name" value="PDH_N"/>
    <property type="match status" value="1"/>
</dbReference>
<dbReference type="PANTHER" id="PTHR21363:SF0">
    <property type="entry name" value="PREPHENATE DEHYDROGENASE [NADP(+)]"/>
    <property type="match status" value="1"/>
</dbReference>
<dbReference type="AlphaFoldDB" id="A0A5A5TDV1"/>
<dbReference type="InterPro" id="IPR008927">
    <property type="entry name" value="6-PGluconate_DH-like_C_sf"/>
</dbReference>
<proteinExistence type="inferred from homology"/>
<dbReference type="EMBL" id="BIXY01000044">
    <property type="protein sequence ID" value="GCF09468.1"/>
    <property type="molecule type" value="Genomic_DNA"/>
</dbReference>
<dbReference type="Proteomes" id="UP000322530">
    <property type="component" value="Unassembled WGS sequence"/>
</dbReference>
<accession>A0A5A5TDV1</accession>
<dbReference type="InterPro" id="IPR036291">
    <property type="entry name" value="NAD(P)-bd_dom_sf"/>
</dbReference>
<sequence length="289" mass="30807">MFNHVAIIGLGLIGGSIGLGLKKAGVAQKVVGYDSGPGVGERARKIGVIDQACTNVPDAVRGADLVILATPVGVVRTLLQIIAPSLTPGTVVTDVSSTKSQVITWAEEFLPTHVSFVGGHPMAGKEVSGIEVADADLFQKCIYCLTPTARTPASAVRKVAILVELLGAHPRFIEPSEHDGLVAAVSHLPFLASTALMSTVAEDPTWADSSLLASSGFRDATRLAAGSPEMYRDICFTNSAAIVRWMDAYVANLSMLRDQIAMHSSKLNEEFARSRQLRLQWQDLNEETE</sequence>
<reference evidence="4 5" key="1">
    <citation type="submission" date="2019-01" db="EMBL/GenBank/DDBJ databases">
        <title>Draft genome sequence of Dictyobacter sp. Uno17.</title>
        <authorList>
            <person name="Wang C.M."/>
            <person name="Zheng Y."/>
            <person name="Sakai Y."/>
            <person name="Abe K."/>
            <person name="Yokota A."/>
            <person name="Yabe S."/>
        </authorList>
    </citation>
    <scope>NUCLEOTIDE SEQUENCE [LARGE SCALE GENOMIC DNA]</scope>
    <source>
        <strain evidence="4 5">Uno17</strain>
    </source>
</reference>
<organism evidence="4 5">
    <name type="scientific">Dictyobacter arantiisoli</name>
    <dbReference type="NCBI Taxonomy" id="2014874"/>
    <lineage>
        <taxon>Bacteria</taxon>
        <taxon>Bacillati</taxon>
        <taxon>Chloroflexota</taxon>
        <taxon>Ktedonobacteria</taxon>
        <taxon>Ktedonobacterales</taxon>
        <taxon>Dictyobacteraceae</taxon>
        <taxon>Dictyobacter</taxon>
    </lineage>
</organism>
<dbReference type="Pfam" id="PF20463">
    <property type="entry name" value="PDH_C"/>
    <property type="match status" value="1"/>
</dbReference>
<evidence type="ECO:0000313" key="5">
    <source>
        <dbReference type="Proteomes" id="UP000322530"/>
    </source>
</evidence>
<dbReference type="PROSITE" id="PS51176">
    <property type="entry name" value="PDH_ADH"/>
    <property type="match status" value="1"/>
</dbReference>
<dbReference type="GO" id="GO:0008977">
    <property type="term" value="F:prephenate dehydrogenase (NAD+) activity"/>
    <property type="evidence" value="ECO:0007669"/>
    <property type="project" value="InterPro"/>
</dbReference>
<dbReference type="GO" id="GO:0070403">
    <property type="term" value="F:NAD+ binding"/>
    <property type="evidence" value="ECO:0007669"/>
    <property type="project" value="InterPro"/>
</dbReference>
<feature type="domain" description="Prephenate/arogenate dehydrogenase" evidence="3">
    <location>
        <begin position="3"/>
        <end position="289"/>
    </location>
</feature>
<dbReference type="SUPFAM" id="SSF48179">
    <property type="entry name" value="6-phosphogluconate dehydrogenase C-terminal domain-like"/>
    <property type="match status" value="1"/>
</dbReference>
<dbReference type="InterPro" id="IPR050812">
    <property type="entry name" value="Preph/Arog_dehydrog"/>
</dbReference>
<protein>
    <submittedName>
        <fullName evidence="4">Prephenate dehydrogenase</fullName>
    </submittedName>
</protein>
<dbReference type="Gene3D" id="1.10.3660.10">
    <property type="entry name" value="6-phosphogluconate dehydrogenase C-terminal like domain"/>
    <property type="match status" value="1"/>
</dbReference>
<dbReference type="InterPro" id="IPR046826">
    <property type="entry name" value="PDH_N"/>
</dbReference>
<evidence type="ECO:0000259" key="3">
    <source>
        <dbReference type="PROSITE" id="PS51176"/>
    </source>
</evidence>
<dbReference type="GO" id="GO:0004665">
    <property type="term" value="F:prephenate dehydrogenase (NADP+) activity"/>
    <property type="evidence" value="ECO:0007669"/>
    <property type="project" value="InterPro"/>
</dbReference>
<dbReference type="RefSeq" id="WP_172632138.1">
    <property type="nucleotide sequence ID" value="NZ_BIXY01000044.1"/>
</dbReference>
<dbReference type="FunFam" id="3.40.50.720:FF:000208">
    <property type="entry name" value="Prephenate dehydrogenase"/>
    <property type="match status" value="1"/>
</dbReference>
<evidence type="ECO:0000256" key="1">
    <source>
        <dbReference type="ARBA" id="ARBA00007964"/>
    </source>
</evidence>
<dbReference type="InterPro" id="IPR003099">
    <property type="entry name" value="Prephen_DH"/>
</dbReference>
<evidence type="ECO:0000313" key="4">
    <source>
        <dbReference type="EMBL" id="GCF09468.1"/>
    </source>
</evidence>
<comment type="caution">
    <text evidence="4">The sequence shown here is derived from an EMBL/GenBank/DDBJ whole genome shotgun (WGS) entry which is preliminary data.</text>
</comment>
<comment type="similarity">
    <text evidence="1">Belongs to the prephenate/arogenate dehydrogenase family.</text>
</comment>
<name>A0A5A5TDV1_9CHLR</name>
<dbReference type="Gene3D" id="3.40.50.720">
    <property type="entry name" value="NAD(P)-binding Rossmann-like Domain"/>
    <property type="match status" value="1"/>
</dbReference>
<gene>
    <name evidence="4" type="ORF">KDI_30320</name>
</gene>